<gene>
    <name evidence="2" type="ORF">V1264_005905</name>
</gene>
<dbReference type="AlphaFoldDB" id="A0AAN9B062"/>
<evidence type="ECO:0000256" key="1">
    <source>
        <dbReference type="SAM" id="MobiDB-lite"/>
    </source>
</evidence>
<keyword evidence="3" id="KW-1185">Reference proteome</keyword>
<sequence length="405" mass="46400">MSAEKDPNTQTPMDTDQDDSDEDQRKCPRCTQIFEPSILQVFFPEVNIEELLQQGNNNVVKPKKDEFKKLFCALLNCPEGNAVIFHVEDTRILDKHDIAWNDELMQFVPDNSCYHDIFERVILDTHHFRVRVKPRKDSKCVMSTCCFHSSLSLDKGLDNQPSHHKMQRVLENARDGHGYSNEPLKLNLPDDTSFQNGQVVQVGGYPGGSVPFQESMWLQAKRIAQPLQLNDLVGMMWGPKEDKKHDLGKYISALSKVPRGGIIYFGIREKPEGDTQPKLKSFSSEGVVLDQQNSDQLQQYFKEKINNLLWVRAPSQSDNDQSENIPVLAGRVDVFRLSEGLQSRCIIKITVKQFQGVCFFRKEGPESYVLNAEDKPVPVENWADWAEGSHCEDFVPVDVQFHWKF</sequence>
<accession>A0AAN9B062</accession>
<evidence type="ECO:0000313" key="2">
    <source>
        <dbReference type="EMBL" id="KAK7096630.1"/>
    </source>
</evidence>
<feature type="region of interest" description="Disordered" evidence="1">
    <location>
        <begin position="1"/>
        <end position="26"/>
    </location>
</feature>
<name>A0AAN9B062_9CAEN</name>
<dbReference type="Proteomes" id="UP001374579">
    <property type="component" value="Unassembled WGS sequence"/>
</dbReference>
<dbReference type="EMBL" id="JBAMIC010000014">
    <property type="protein sequence ID" value="KAK7096630.1"/>
    <property type="molecule type" value="Genomic_DNA"/>
</dbReference>
<protein>
    <submittedName>
        <fullName evidence="2">Uncharacterized protein</fullName>
    </submittedName>
</protein>
<comment type="caution">
    <text evidence="2">The sequence shown here is derived from an EMBL/GenBank/DDBJ whole genome shotgun (WGS) entry which is preliminary data.</text>
</comment>
<proteinExistence type="predicted"/>
<reference evidence="2 3" key="1">
    <citation type="submission" date="2024-02" db="EMBL/GenBank/DDBJ databases">
        <title>Chromosome-scale genome assembly of the rough periwinkle Littorina saxatilis.</title>
        <authorList>
            <person name="De Jode A."/>
            <person name="Faria R."/>
            <person name="Formenti G."/>
            <person name="Sims Y."/>
            <person name="Smith T.P."/>
            <person name="Tracey A."/>
            <person name="Wood J.M.D."/>
            <person name="Zagrodzka Z.B."/>
            <person name="Johannesson K."/>
            <person name="Butlin R.K."/>
            <person name="Leder E.H."/>
        </authorList>
    </citation>
    <scope>NUCLEOTIDE SEQUENCE [LARGE SCALE GENOMIC DNA]</scope>
    <source>
        <strain evidence="2">Snail1</strain>
        <tissue evidence="2">Muscle</tissue>
    </source>
</reference>
<organism evidence="2 3">
    <name type="scientific">Littorina saxatilis</name>
    <dbReference type="NCBI Taxonomy" id="31220"/>
    <lineage>
        <taxon>Eukaryota</taxon>
        <taxon>Metazoa</taxon>
        <taxon>Spiralia</taxon>
        <taxon>Lophotrochozoa</taxon>
        <taxon>Mollusca</taxon>
        <taxon>Gastropoda</taxon>
        <taxon>Caenogastropoda</taxon>
        <taxon>Littorinimorpha</taxon>
        <taxon>Littorinoidea</taxon>
        <taxon>Littorinidae</taxon>
        <taxon>Littorina</taxon>
    </lineage>
</organism>
<evidence type="ECO:0000313" key="3">
    <source>
        <dbReference type="Proteomes" id="UP001374579"/>
    </source>
</evidence>